<dbReference type="InterPro" id="IPR002068">
    <property type="entry name" value="A-crystallin/Hsp20_dom"/>
</dbReference>
<gene>
    <name evidence="4" type="ORF">J3A84_09155</name>
</gene>
<dbReference type="Proteomes" id="UP000664218">
    <property type="component" value="Unassembled WGS sequence"/>
</dbReference>
<organism evidence="4 5">
    <name type="scientific">Proteiniclasticum aestuarii</name>
    <dbReference type="NCBI Taxonomy" id="2817862"/>
    <lineage>
        <taxon>Bacteria</taxon>
        <taxon>Bacillati</taxon>
        <taxon>Bacillota</taxon>
        <taxon>Clostridia</taxon>
        <taxon>Eubacteriales</taxon>
        <taxon>Clostridiaceae</taxon>
        <taxon>Proteiniclasticum</taxon>
    </lineage>
</organism>
<evidence type="ECO:0000313" key="4">
    <source>
        <dbReference type="EMBL" id="MBO1265193.1"/>
    </source>
</evidence>
<evidence type="ECO:0000256" key="1">
    <source>
        <dbReference type="PROSITE-ProRule" id="PRU00285"/>
    </source>
</evidence>
<dbReference type="CDD" id="cd06471">
    <property type="entry name" value="ACD_LpsHSP_like"/>
    <property type="match status" value="1"/>
</dbReference>
<evidence type="ECO:0000256" key="2">
    <source>
        <dbReference type="RuleBase" id="RU003616"/>
    </source>
</evidence>
<dbReference type="PANTHER" id="PTHR11527">
    <property type="entry name" value="HEAT-SHOCK PROTEIN 20 FAMILY MEMBER"/>
    <property type="match status" value="1"/>
</dbReference>
<name>A0A939HDB8_9CLOT</name>
<dbReference type="SUPFAM" id="SSF49764">
    <property type="entry name" value="HSP20-like chaperones"/>
    <property type="match status" value="1"/>
</dbReference>
<reference evidence="4" key="1">
    <citation type="submission" date="2021-03" db="EMBL/GenBank/DDBJ databases">
        <title>Proteiniclasticum marinus sp. nov., isolated from tidal flat sediment.</title>
        <authorList>
            <person name="Namirimu T."/>
            <person name="Yang J.-A."/>
            <person name="Yang S.-H."/>
            <person name="Kim Y.-J."/>
            <person name="Kwon K.K."/>
        </authorList>
    </citation>
    <scope>NUCLEOTIDE SEQUENCE</scope>
    <source>
        <strain evidence="4">SCR006</strain>
    </source>
</reference>
<dbReference type="EMBL" id="JAFNJU010000006">
    <property type="protein sequence ID" value="MBO1265193.1"/>
    <property type="molecule type" value="Genomic_DNA"/>
</dbReference>
<dbReference type="PROSITE" id="PS01031">
    <property type="entry name" value="SHSP"/>
    <property type="match status" value="1"/>
</dbReference>
<protein>
    <submittedName>
        <fullName evidence="4">Hsp20/alpha crystallin family protein</fullName>
    </submittedName>
</protein>
<dbReference type="Gene3D" id="2.60.40.790">
    <property type="match status" value="1"/>
</dbReference>
<proteinExistence type="inferred from homology"/>
<dbReference type="InterPro" id="IPR008978">
    <property type="entry name" value="HSP20-like_chaperone"/>
</dbReference>
<dbReference type="AlphaFoldDB" id="A0A939HDB8"/>
<feature type="domain" description="SHSP" evidence="3">
    <location>
        <begin position="38"/>
        <end position="148"/>
    </location>
</feature>
<comment type="caution">
    <text evidence="4">The sequence shown here is derived from an EMBL/GenBank/DDBJ whole genome shotgun (WGS) entry which is preliminary data.</text>
</comment>
<evidence type="ECO:0000259" key="3">
    <source>
        <dbReference type="PROSITE" id="PS01031"/>
    </source>
</evidence>
<accession>A0A939HDB8</accession>
<keyword evidence="5" id="KW-1185">Reference proteome</keyword>
<comment type="similarity">
    <text evidence="1 2">Belongs to the small heat shock protein (HSP20) family.</text>
</comment>
<dbReference type="InterPro" id="IPR031107">
    <property type="entry name" value="Small_HSP"/>
</dbReference>
<sequence>MAGLVPFNRKKNDLMNIGFDDFHSMLDDFFADAWPTRRSLQSDTFKVDVQEEDKEYIVQAELPGVKKEEINLSLEDGRLRIGVQRDEQKEEKEKNYIHKERRYCSMERNIFLQEADSEGISAKLEDGVLKIHIPKTEHVDTSKKIEIE</sequence>
<dbReference type="Pfam" id="PF00011">
    <property type="entry name" value="HSP20"/>
    <property type="match status" value="1"/>
</dbReference>
<evidence type="ECO:0000313" key="5">
    <source>
        <dbReference type="Proteomes" id="UP000664218"/>
    </source>
</evidence>
<dbReference type="RefSeq" id="WP_207599712.1">
    <property type="nucleotide sequence ID" value="NZ_JAFNJU010000006.1"/>
</dbReference>